<dbReference type="Proteomes" id="UP001056291">
    <property type="component" value="Chromosome"/>
</dbReference>
<dbReference type="RefSeq" id="WP_251932804.1">
    <property type="nucleotide sequence ID" value="NZ_CP098747.1"/>
</dbReference>
<evidence type="ECO:0000313" key="2">
    <source>
        <dbReference type="EMBL" id="USG60007.1"/>
    </source>
</evidence>
<dbReference type="PANTHER" id="PTHR23088">
    <property type="entry name" value="NITRILASE-RELATED"/>
    <property type="match status" value="1"/>
</dbReference>
<keyword evidence="2" id="KW-0378">Hydrolase</keyword>
<dbReference type="InterPro" id="IPR003010">
    <property type="entry name" value="C-N_Hydrolase"/>
</dbReference>
<evidence type="ECO:0000259" key="1">
    <source>
        <dbReference type="PROSITE" id="PS50263"/>
    </source>
</evidence>
<proteinExistence type="predicted"/>
<dbReference type="InterPro" id="IPR036526">
    <property type="entry name" value="C-N_Hydrolase_sf"/>
</dbReference>
<evidence type="ECO:0000313" key="3">
    <source>
        <dbReference type="Proteomes" id="UP001056291"/>
    </source>
</evidence>
<name>A0ABY4VZA1_9PROT</name>
<dbReference type="EMBL" id="CP098747">
    <property type="protein sequence ID" value="USG60007.1"/>
    <property type="molecule type" value="Genomic_DNA"/>
</dbReference>
<dbReference type="GO" id="GO:0016787">
    <property type="term" value="F:hydrolase activity"/>
    <property type="evidence" value="ECO:0007669"/>
    <property type="project" value="UniProtKB-KW"/>
</dbReference>
<dbReference type="Gene3D" id="3.60.110.10">
    <property type="entry name" value="Carbon-nitrogen hydrolase"/>
    <property type="match status" value="1"/>
</dbReference>
<dbReference type="Pfam" id="PF00795">
    <property type="entry name" value="CN_hydrolase"/>
    <property type="match status" value="1"/>
</dbReference>
<feature type="domain" description="CN hydrolase" evidence="1">
    <location>
        <begin position="2"/>
        <end position="245"/>
    </location>
</feature>
<reference evidence="2" key="1">
    <citation type="submission" date="2022-06" db="EMBL/GenBank/DDBJ databases">
        <title>Sneathiella actinostolidae sp. nov., isolated from a sea anemonein the Western Pacific Ocean.</title>
        <authorList>
            <person name="Wei M.J."/>
        </authorList>
    </citation>
    <scope>NUCLEOTIDE SEQUENCE</scope>
    <source>
        <strain evidence="2">PHK-P5</strain>
    </source>
</reference>
<sequence>MNNLKIATSQFPLSGNITRNAQYIKQHMKKAAKEACHIVHFPETALSGYARVHFDSFQNYDWGLLQQCLEDIIALSKELRIWTILGSTRKNTDSQPYNCIYVISDMGQIEGIYDKQNLYSREKEFYTPGAKPLFATIFGVKCGFLICYDSCFPNLYTTYRDQGVQLLFHSYYNAANTEGKSSLDDLIIAQLITRAADNQMWISASNSSERHSRLASCLARPDGSLVKAKRHVAGIVTTVFSQIGPGWTYNNRTGS</sequence>
<dbReference type="PANTHER" id="PTHR23088:SF27">
    <property type="entry name" value="DEAMINATED GLUTATHIONE AMIDASE"/>
    <property type="match status" value="1"/>
</dbReference>
<keyword evidence="3" id="KW-1185">Reference proteome</keyword>
<dbReference type="CDD" id="cd07197">
    <property type="entry name" value="nitrilase"/>
    <property type="match status" value="1"/>
</dbReference>
<organism evidence="2 3">
    <name type="scientific">Sneathiella marina</name>
    <dbReference type="NCBI Taxonomy" id="2950108"/>
    <lineage>
        <taxon>Bacteria</taxon>
        <taxon>Pseudomonadati</taxon>
        <taxon>Pseudomonadota</taxon>
        <taxon>Alphaproteobacteria</taxon>
        <taxon>Sneathiellales</taxon>
        <taxon>Sneathiellaceae</taxon>
        <taxon>Sneathiella</taxon>
    </lineage>
</organism>
<accession>A0ABY4VZA1</accession>
<dbReference type="SUPFAM" id="SSF56317">
    <property type="entry name" value="Carbon-nitrogen hydrolase"/>
    <property type="match status" value="1"/>
</dbReference>
<dbReference type="PROSITE" id="PS50263">
    <property type="entry name" value="CN_HYDROLASE"/>
    <property type="match status" value="1"/>
</dbReference>
<protein>
    <submittedName>
        <fullName evidence="2">Carbon-nitrogen hydrolase family protein</fullName>
    </submittedName>
</protein>
<gene>
    <name evidence="2" type="ORF">NBZ79_12545</name>
</gene>